<evidence type="ECO:0000313" key="3">
    <source>
        <dbReference type="Proteomes" id="UP001472677"/>
    </source>
</evidence>
<proteinExistence type="predicted"/>
<gene>
    <name evidence="2" type="ORF">V6N12_026868</name>
</gene>
<dbReference type="PANTHER" id="PTHR43092:SF2">
    <property type="entry name" value="HERCYNYLCYSTEINE SULFOXIDE LYASE"/>
    <property type="match status" value="1"/>
</dbReference>
<sequence>MCSSMVMVGLPACLGVSSDEDTLKLRTYLRDKFGVEVSIYYRPLKDGEVGPLTGYTRMSYQVYNRVGDYYKFRTQLINSYTMHPLAHLFPIHKVDVYGPSFVWCAGLNKKLTNL</sequence>
<keyword evidence="1" id="KW-0663">Pyridoxal phosphate</keyword>
<dbReference type="EMBL" id="JBBPBM010000023">
    <property type="protein sequence ID" value="KAK8546064.1"/>
    <property type="molecule type" value="Genomic_DNA"/>
</dbReference>
<dbReference type="Proteomes" id="UP001472677">
    <property type="component" value="Unassembled WGS sequence"/>
</dbReference>
<keyword evidence="3" id="KW-1185">Reference proteome</keyword>
<protein>
    <submittedName>
        <fullName evidence="2">Uncharacterized protein</fullName>
    </submittedName>
</protein>
<accession>A0ABR2DTE7</accession>
<organism evidence="2 3">
    <name type="scientific">Hibiscus sabdariffa</name>
    <name type="common">roselle</name>
    <dbReference type="NCBI Taxonomy" id="183260"/>
    <lineage>
        <taxon>Eukaryota</taxon>
        <taxon>Viridiplantae</taxon>
        <taxon>Streptophyta</taxon>
        <taxon>Embryophyta</taxon>
        <taxon>Tracheophyta</taxon>
        <taxon>Spermatophyta</taxon>
        <taxon>Magnoliopsida</taxon>
        <taxon>eudicotyledons</taxon>
        <taxon>Gunneridae</taxon>
        <taxon>Pentapetalae</taxon>
        <taxon>rosids</taxon>
        <taxon>malvids</taxon>
        <taxon>Malvales</taxon>
        <taxon>Malvaceae</taxon>
        <taxon>Malvoideae</taxon>
        <taxon>Hibiscus</taxon>
    </lineage>
</organism>
<evidence type="ECO:0000313" key="2">
    <source>
        <dbReference type="EMBL" id="KAK8546064.1"/>
    </source>
</evidence>
<comment type="caution">
    <text evidence="2">The sequence shown here is derived from an EMBL/GenBank/DDBJ whole genome shotgun (WGS) entry which is preliminary data.</text>
</comment>
<name>A0ABR2DTE7_9ROSI</name>
<reference evidence="2 3" key="1">
    <citation type="journal article" date="2024" name="G3 (Bethesda)">
        <title>Genome assembly of Hibiscus sabdariffa L. provides insights into metabolisms of medicinal natural products.</title>
        <authorList>
            <person name="Kim T."/>
        </authorList>
    </citation>
    <scope>NUCLEOTIDE SEQUENCE [LARGE SCALE GENOMIC DNA]</scope>
    <source>
        <strain evidence="2">TK-2024</strain>
        <tissue evidence="2">Old leaves</tissue>
    </source>
</reference>
<evidence type="ECO:0000256" key="1">
    <source>
        <dbReference type="ARBA" id="ARBA00022898"/>
    </source>
</evidence>
<dbReference type="PANTHER" id="PTHR43092">
    <property type="entry name" value="L-CYSTEINE DESULFHYDRASE"/>
    <property type="match status" value="1"/>
</dbReference>